<feature type="coiled-coil region" evidence="1">
    <location>
        <begin position="100"/>
        <end position="166"/>
    </location>
</feature>
<gene>
    <name evidence="4" type="ORF">C3744_29470</name>
</gene>
<evidence type="ECO:0008006" key="6">
    <source>
        <dbReference type="Google" id="ProtNLM"/>
    </source>
</evidence>
<accession>A0A3D8WTF0</accession>
<dbReference type="Pfam" id="PF13411">
    <property type="entry name" value="MerR_1"/>
    <property type="match status" value="1"/>
</dbReference>
<dbReference type="AlphaFoldDB" id="A0A3D8WTF0"/>
<proteinExistence type="predicted"/>
<dbReference type="Gene3D" id="1.10.1660.10">
    <property type="match status" value="1"/>
</dbReference>
<evidence type="ECO:0000256" key="1">
    <source>
        <dbReference type="SAM" id="Coils"/>
    </source>
</evidence>
<feature type="domain" description="DUF3967" evidence="2">
    <location>
        <begin position="139"/>
        <end position="165"/>
    </location>
</feature>
<comment type="caution">
    <text evidence="4">The sequence shown here is derived from an EMBL/GenBank/DDBJ whole genome shotgun (WGS) entry which is preliminary data.</text>
</comment>
<dbReference type="GO" id="GO:0006355">
    <property type="term" value="P:regulation of DNA-templated transcription"/>
    <property type="evidence" value="ECO:0007669"/>
    <property type="project" value="InterPro"/>
</dbReference>
<organism evidence="4 5">
    <name type="scientific">Priestia megaterium</name>
    <name type="common">Bacillus megaterium</name>
    <dbReference type="NCBI Taxonomy" id="1404"/>
    <lineage>
        <taxon>Bacteria</taxon>
        <taxon>Bacillati</taxon>
        <taxon>Bacillota</taxon>
        <taxon>Bacilli</taxon>
        <taxon>Bacillales</taxon>
        <taxon>Bacillaceae</taxon>
        <taxon>Priestia</taxon>
    </lineage>
</organism>
<feature type="domain" description="HTH merR-type" evidence="3">
    <location>
        <begin position="12"/>
        <end position="74"/>
    </location>
</feature>
<dbReference type="InterPro" id="IPR000551">
    <property type="entry name" value="MerR-type_HTH_dom"/>
</dbReference>
<dbReference type="Pfam" id="PF13152">
    <property type="entry name" value="DUF3967"/>
    <property type="match status" value="1"/>
</dbReference>
<dbReference type="InterPro" id="IPR025052">
    <property type="entry name" value="DUF3967"/>
</dbReference>
<dbReference type="SUPFAM" id="SSF46955">
    <property type="entry name" value="Putative DNA-binding domain"/>
    <property type="match status" value="1"/>
</dbReference>
<dbReference type="RefSeq" id="WP_116079101.1">
    <property type="nucleotide sequence ID" value="NZ_PQWM01000077.1"/>
</dbReference>
<sequence length="179" mass="20923">MHKEVEWLTVLAIEKQTGIPNATIRRYIRNHGHHLNIRKKGKTYFIADESMNVMERIRALYDEGKTLEQVEEALIKAGTPMTVTVIEDDERMDVNVGEALVSLDERMDEQNKIIQSLVEQMQKQQEALQKQQDFITNTLEERDKRLLEVIRETQETKKQIAAANNEEPKKGWFARLFSK</sequence>
<evidence type="ECO:0000259" key="3">
    <source>
        <dbReference type="Pfam" id="PF13411"/>
    </source>
</evidence>
<reference evidence="4" key="1">
    <citation type="journal article" date="2018" name="Appl. Environ. Microbiol.">
        <title>Antimicrobial susceptibility testing and tentative epidemiological cut-off values of five Bacillus species relevant for use as animal feed additives or for plant protection.</title>
        <authorList>
            <person name="Agerso Y."/>
            <person name="Stuer-Lauridsen B."/>
            <person name="Bjerre K."/>
            <person name="Jensen M.G."/>
            <person name="Johansen E."/>
            <person name="Bennedsen M."/>
            <person name="Brockmann E."/>
            <person name="Nielsen B."/>
        </authorList>
    </citation>
    <scope>NUCLEOTIDE SEQUENCE [LARGE SCALE GENOMIC DNA]</scope>
    <source>
        <strain evidence="4">CHCC20162</strain>
    </source>
</reference>
<dbReference type="GO" id="GO:0003677">
    <property type="term" value="F:DNA binding"/>
    <property type="evidence" value="ECO:0007669"/>
    <property type="project" value="InterPro"/>
</dbReference>
<dbReference type="EMBL" id="PQWM01000077">
    <property type="protein sequence ID" value="RDZ05534.1"/>
    <property type="molecule type" value="Genomic_DNA"/>
</dbReference>
<name>A0A3D8WTF0_PRIMG</name>
<keyword evidence="1" id="KW-0175">Coiled coil</keyword>
<evidence type="ECO:0000259" key="2">
    <source>
        <dbReference type="Pfam" id="PF13152"/>
    </source>
</evidence>
<dbReference type="Proteomes" id="UP000256519">
    <property type="component" value="Unassembled WGS sequence"/>
</dbReference>
<evidence type="ECO:0000313" key="4">
    <source>
        <dbReference type="EMBL" id="RDZ05534.1"/>
    </source>
</evidence>
<dbReference type="InterPro" id="IPR009061">
    <property type="entry name" value="DNA-bd_dom_put_sf"/>
</dbReference>
<protein>
    <recommendedName>
        <fullName evidence="6">DUF3967 domain-containing protein</fullName>
    </recommendedName>
</protein>
<evidence type="ECO:0000313" key="5">
    <source>
        <dbReference type="Proteomes" id="UP000256519"/>
    </source>
</evidence>